<dbReference type="EMBL" id="AXCV01000452">
    <property type="protein sequence ID" value="KGO25675.1"/>
    <property type="molecule type" value="Genomic_DNA"/>
</dbReference>
<organism evidence="2 3">
    <name type="scientific">Oenococcus alcoholitolerans</name>
    <dbReference type="NCBI Taxonomy" id="931074"/>
    <lineage>
        <taxon>Bacteria</taxon>
        <taxon>Bacillati</taxon>
        <taxon>Bacillota</taxon>
        <taxon>Bacilli</taxon>
        <taxon>Lactobacillales</taxon>
        <taxon>Lactobacillaceae</taxon>
        <taxon>Oenococcus</taxon>
    </lineage>
</organism>
<protein>
    <recommendedName>
        <fullName evidence="1">Acyl-ACP thioesterase-like C-terminal domain-containing protein</fullName>
    </recommendedName>
</protein>
<evidence type="ECO:0000313" key="2">
    <source>
        <dbReference type="EMBL" id="KGO25675.1"/>
    </source>
</evidence>
<reference evidence="2 3" key="1">
    <citation type="journal article" date="2014" name="Antonie Van Leeuwenhoek">
        <title>Oenococcus alcoholitolerans sp. nov., a lactic acid bacteria isolated from cachaca and ethanol fermentation processes.</title>
        <authorList>
            <person name="Badotti F."/>
            <person name="Moreira A.P."/>
            <person name="Tonon L.A."/>
            <person name="de Lucena B.T."/>
            <person name="Gomes Fde C."/>
            <person name="Kruger R."/>
            <person name="Thompson C.C."/>
            <person name="de Morais M.A.Jr."/>
            <person name="Rosa C.A."/>
            <person name="Thompson F.L."/>
        </authorList>
    </citation>
    <scope>NUCLEOTIDE SEQUENCE [LARGE SCALE GENOMIC DNA]</scope>
    <source>
        <strain evidence="2 3">UFRJ-M7.2.18</strain>
    </source>
</reference>
<gene>
    <name evidence="2" type="ORF">Q757_08220</name>
</gene>
<dbReference type="Proteomes" id="UP000030023">
    <property type="component" value="Unassembled WGS sequence"/>
</dbReference>
<dbReference type="Pfam" id="PF20791">
    <property type="entry name" value="Acyl-ACP_TE_C"/>
    <property type="match status" value="1"/>
</dbReference>
<sequence length="99" mass="11480">ILNIDQDGVDSIDFFANYFDIDTNQHVNNANYLKYFLLSVKDDFLLTHEPKNISIRYIREVMPDQSIKSSSYFIDEFHSQHSISSGSVLNASAEIEWRS</sequence>
<comment type="caution">
    <text evidence="2">The sequence shown here is derived from an EMBL/GenBank/DDBJ whole genome shotgun (WGS) entry which is preliminary data.</text>
</comment>
<keyword evidence="3" id="KW-1185">Reference proteome</keyword>
<dbReference type="InterPro" id="IPR029069">
    <property type="entry name" value="HotDog_dom_sf"/>
</dbReference>
<proteinExistence type="predicted"/>
<name>A0ABR4XPB7_9LACO</name>
<dbReference type="SUPFAM" id="SSF54637">
    <property type="entry name" value="Thioesterase/thiol ester dehydrase-isomerase"/>
    <property type="match status" value="1"/>
</dbReference>
<accession>A0ABR4XPB7</accession>
<evidence type="ECO:0000313" key="3">
    <source>
        <dbReference type="Proteomes" id="UP000030023"/>
    </source>
</evidence>
<dbReference type="Gene3D" id="3.10.129.10">
    <property type="entry name" value="Hotdog Thioesterase"/>
    <property type="match status" value="1"/>
</dbReference>
<feature type="domain" description="Acyl-ACP thioesterase-like C-terminal" evidence="1">
    <location>
        <begin position="14"/>
        <end position="98"/>
    </location>
</feature>
<feature type="non-terminal residue" evidence="2">
    <location>
        <position position="1"/>
    </location>
</feature>
<dbReference type="InterPro" id="IPR049427">
    <property type="entry name" value="Acyl-ACP_TE_C"/>
</dbReference>
<evidence type="ECO:0000259" key="1">
    <source>
        <dbReference type="Pfam" id="PF20791"/>
    </source>
</evidence>